<organism evidence="2 3">
    <name type="scientific">Fomitopsis schrenkii</name>
    <name type="common">Brown rot fungus</name>
    <dbReference type="NCBI Taxonomy" id="2126942"/>
    <lineage>
        <taxon>Eukaryota</taxon>
        <taxon>Fungi</taxon>
        <taxon>Dikarya</taxon>
        <taxon>Basidiomycota</taxon>
        <taxon>Agaricomycotina</taxon>
        <taxon>Agaricomycetes</taxon>
        <taxon>Polyporales</taxon>
        <taxon>Fomitopsis</taxon>
    </lineage>
</organism>
<sequence length="1166" mass="125576">MPSSSRHTRTVSPPLTTASYSNATTIGQQKLNVVTRLAIEGKSKKDWDGASIKVYLKISLPLDTVSPGASIPLFPEENLKILDAQVHPLDSNSAPYAFSTVDAPLLHKATRALNLATRLPTPYMSFTGVPSSSTSGSTNVPTLDAKYTGSILVSGYHVSYIAPREFPRKEHETRSKRGASVAHFMAAIDIWVPFLSKPPHAPYLLSIPVPRCLSNQIRLRIFPPTQSTTSSLASLSSADEDGGGWDLTSDPHVTRSQSARLSRSHSYNNFADDESSDASTTVGFSEGCGIQGSFPSTDRIRMRWASPAKTNQVRETADGRRRVGIREVKGDMLCSVLAKHKGKEARDRGADGLIVKLDYTATCKGVWFPGVATLLGMDLGLLADDCDVAWAPGYEPKWTVTGSAGFMGFAVGGPPQPESRQPVSRQSSAEYPPSIYVLPSSPNGKLANGTSHIPIRASSNSSTASTSSSSLLRAPLPAHNVAEYSFESSPVSTPSGTVSSLPSLSNLSSPERARRRRSSSRHRGQDGTETEIDDQPDDARPPRAPITVHLNMNELSPPPKNIFTFSVSGTVLVCPRRSAMAPDSRRSSPASSEDDHDDEPTSLPTFGIFSTGQETMSTMVRNESQQASVHVFTRNEKHGTNVRKAVLMKGNQASCGNAGVRVVFSPISSSQMRGRRPGDDSPDQTFDRTGLSLGLRSVASTSRLRDVSMMSTAKLQPRRDGPLMIPYVNAKITSLLAEGRAFKNGYAVEVILPAPSDTDSEWLEFGLALPGRVSVPKLGGAPASNTRSRDAPQVEIASASVEGVPVRCQTSATVKPPAGLVGLGLPFEETSGKEWITWVSVHVGHIGGGNVRIIYLVRGDKQRTDDNSAAEKKGKECRHSDLPLDILLPSFALPVGQLQVDIQVQEGFKLSSVDTNLVHQQASPHGLRLIHYALTEFHYPQLTAQVTPIVSAPEKNSPRSHTLWLIAKTAGALVVFAIVFSLAADLRRATLELDTLRQAALRDAVLSSPDGLILTETVTVISTTTTTTTLPTGDHNNWWFGSGADHSGARTSLASNTLSPKPIPASDEQAPQELPTSYSPPPIITQAVEKSAIQPSTAPMTDNEPDSLILSHYFSRAWLWQRLLPDKFVDAEVAQVAKEAAQAVIGGMDVVWQIFRKIIHYPLDPP</sequence>
<protein>
    <submittedName>
        <fullName evidence="2">Uncharacterized protein</fullName>
    </submittedName>
</protein>
<reference evidence="2 3" key="1">
    <citation type="journal article" date="2012" name="Science">
        <title>The Paleozoic origin of enzymatic lignin decomposition reconstructed from 31 fungal genomes.</title>
        <authorList>
            <person name="Floudas D."/>
            <person name="Binder M."/>
            <person name="Riley R."/>
            <person name="Barry K."/>
            <person name="Blanchette R.A."/>
            <person name="Henrissat B."/>
            <person name="Martinez A.T."/>
            <person name="Otillar R."/>
            <person name="Spatafora J.W."/>
            <person name="Yadav J.S."/>
            <person name="Aerts A."/>
            <person name="Benoit I."/>
            <person name="Boyd A."/>
            <person name="Carlson A."/>
            <person name="Copeland A."/>
            <person name="Coutinho P.M."/>
            <person name="de Vries R.P."/>
            <person name="Ferreira P."/>
            <person name="Findley K."/>
            <person name="Foster B."/>
            <person name="Gaskell J."/>
            <person name="Glotzer D."/>
            <person name="Gorecki P."/>
            <person name="Heitman J."/>
            <person name="Hesse C."/>
            <person name="Hori C."/>
            <person name="Igarashi K."/>
            <person name="Jurgens J.A."/>
            <person name="Kallen N."/>
            <person name="Kersten P."/>
            <person name="Kohler A."/>
            <person name="Kuees U."/>
            <person name="Kumar T.K.A."/>
            <person name="Kuo A."/>
            <person name="LaButti K."/>
            <person name="Larrondo L.F."/>
            <person name="Lindquist E."/>
            <person name="Ling A."/>
            <person name="Lombard V."/>
            <person name="Lucas S."/>
            <person name="Lundell T."/>
            <person name="Martin R."/>
            <person name="McLaughlin D.J."/>
            <person name="Morgenstern I."/>
            <person name="Morin E."/>
            <person name="Murat C."/>
            <person name="Nagy L.G."/>
            <person name="Nolan M."/>
            <person name="Ohm R.A."/>
            <person name="Patyshakuliyeva A."/>
            <person name="Rokas A."/>
            <person name="Ruiz-Duenas F.J."/>
            <person name="Sabat G."/>
            <person name="Salamov A."/>
            <person name="Samejima M."/>
            <person name="Schmutz J."/>
            <person name="Slot J.C."/>
            <person name="St John F."/>
            <person name="Stenlid J."/>
            <person name="Sun H."/>
            <person name="Sun S."/>
            <person name="Syed K."/>
            <person name="Tsang A."/>
            <person name="Wiebenga A."/>
            <person name="Young D."/>
            <person name="Pisabarro A."/>
            <person name="Eastwood D.C."/>
            <person name="Martin F."/>
            <person name="Cullen D."/>
            <person name="Grigoriev I.V."/>
            <person name="Hibbett D.S."/>
        </authorList>
    </citation>
    <scope>NUCLEOTIDE SEQUENCE</scope>
    <source>
        <strain evidence="3">FP-58527</strain>
    </source>
</reference>
<feature type="compositionally biased region" description="Low complexity" evidence="1">
    <location>
        <begin position="488"/>
        <end position="510"/>
    </location>
</feature>
<dbReference type="OrthoDB" id="3210731at2759"/>
<keyword evidence="3" id="KW-1185">Reference proteome</keyword>
<evidence type="ECO:0000313" key="3">
    <source>
        <dbReference type="Proteomes" id="UP000015241"/>
    </source>
</evidence>
<feature type="region of interest" description="Disordered" evidence="1">
    <location>
        <begin position="409"/>
        <end position="471"/>
    </location>
</feature>
<feature type="region of interest" description="Disordered" evidence="1">
    <location>
        <begin position="487"/>
        <end position="545"/>
    </location>
</feature>
<dbReference type="STRING" id="743788.S8E6K0"/>
<dbReference type="HOGENOM" id="CLU_002241_0_0_1"/>
<feature type="compositionally biased region" description="Low complexity" evidence="1">
    <location>
        <begin position="577"/>
        <end position="591"/>
    </location>
</feature>
<dbReference type="EMBL" id="KE504160">
    <property type="protein sequence ID" value="EPS99018.1"/>
    <property type="molecule type" value="Genomic_DNA"/>
</dbReference>
<feature type="compositionally biased region" description="Polar residues" evidence="1">
    <location>
        <begin position="1050"/>
        <end position="1059"/>
    </location>
</feature>
<feature type="compositionally biased region" description="Low complexity" evidence="1">
    <location>
        <begin position="227"/>
        <end position="237"/>
    </location>
</feature>
<feature type="region of interest" description="Disordered" evidence="1">
    <location>
        <begin position="577"/>
        <end position="606"/>
    </location>
</feature>
<name>S8E6K0_FOMSC</name>
<feature type="compositionally biased region" description="Basic residues" evidence="1">
    <location>
        <begin position="513"/>
        <end position="522"/>
    </location>
</feature>
<proteinExistence type="predicted"/>
<feature type="compositionally biased region" description="Polar residues" evidence="1">
    <location>
        <begin position="440"/>
        <end position="451"/>
    </location>
</feature>
<dbReference type="eggNOG" id="ENOG502SM8V">
    <property type="taxonomic scope" value="Eukaryota"/>
</dbReference>
<feature type="region of interest" description="Disordered" evidence="1">
    <location>
        <begin position="1050"/>
        <end position="1076"/>
    </location>
</feature>
<dbReference type="Proteomes" id="UP000015241">
    <property type="component" value="Unassembled WGS sequence"/>
</dbReference>
<dbReference type="AlphaFoldDB" id="S8E6K0"/>
<feature type="region of interest" description="Disordered" evidence="1">
    <location>
        <begin position="669"/>
        <end position="689"/>
    </location>
</feature>
<dbReference type="InParanoid" id="S8E6K0"/>
<feature type="compositionally biased region" description="Polar residues" evidence="1">
    <location>
        <begin position="254"/>
        <end position="269"/>
    </location>
</feature>
<evidence type="ECO:0000256" key="1">
    <source>
        <dbReference type="SAM" id="MobiDB-lite"/>
    </source>
</evidence>
<accession>S8E6K0</accession>
<evidence type="ECO:0000313" key="2">
    <source>
        <dbReference type="EMBL" id="EPS99018.1"/>
    </source>
</evidence>
<feature type="compositionally biased region" description="Polar residues" evidence="1">
    <location>
        <begin position="418"/>
        <end position="429"/>
    </location>
</feature>
<gene>
    <name evidence="2" type="ORF">FOMPIDRAFT_1125366</name>
</gene>
<feature type="compositionally biased region" description="Low complexity" evidence="1">
    <location>
        <begin position="457"/>
        <end position="470"/>
    </location>
</feature>
<feature type="region of interest" description="Disordered" evidence="1">
    <location>
        <begin position="227"/>
        <end position="282"/>
    </location>
</feature>